<keyword evidence="1" id="KW-0614">Plasmid</keyword>
<evidence type="ECO:0000313" key="1">
    <source>
        <dbReference type="EMBL" id="CEG59255.1"/>
    </source>
</evidence>
<dbReference type="OrthoDB" id="5646629at2"/>
<name>A0A098GBA6_9GAMM</name>
<dbReference type="HOGENOM" id="CLU_170259_0_0_6"/>
<dbReference type="KEGG" id="lfa:LFA_pA0154"/>
<dbReference type="EMBL" id="LN614828">
    <property type="protein sequence ID" value="CEG59255.1"/>
    <property type="molecule type" value="Genomic_DNA"/>
</dbReference>
<gene>
    <name evidence="1" type="ORF">LFA_pA0154</name>
</gene>
<accession>A0A098GBA6</accession>
<sequence length="114" mass="13025">MPNPLLLTSVKNGGITDLGHHLDLSWDFESTVDLAGSKLYDLILIDEAFDQKRNLIDHVKKNSPIGKGAPIICLSSHEDYDLTEKKKELFFRKPFTKKDVLKIIQFLENLKMNN</sequence>
<dbReference type="RefSeq" id="WP_045097846.1">
    <property type="nucleotide sequence ID" value="NZ_LN614828.1"/>
</dbReference>
<dbReference type="AlphaFoldDB" id="A0A098GBA6"/>
<geneLocation type="plasmid" evidence="2">
    <name>LLAP10_pA</name>
</geneLocation>
<protein>
    <recommendedName>
        <fullName evidence="3">Response regulatory domain-containing protein</fullName>
    </recommendedName>
</protein>
<dbReference type="Gene3D" id="3.40.50.2300">
    <property type="match status" value="1"/>
</dbReference>
<reference evidence="2" key="1">
    <citation type="submission" date="2014-09" db="EMBL/GenBank/DDBJ databases">
        <authorList>
            <person name="Gomez-Valero L."/>
        </authorList>
    </citation>
    <scope>NUCLEOTIDE SEQUENCE [LARGE SCALE GENOMIC DNA]</scope>
    <source>
        <strain evidence="2">ATCC700992</strain>
        <plasmid evidence="2">LLAP10_pA</plasmid>
    </source>
</reference>
<proteinExistence type="predicted"/>
<dbReference type="InterPro" id="IPR011006">
    <property type="entry name" value="CheY-like_superfamily"/>
</dbReference>
<evidence type="ECO:0008006" key="3">
    <source>
        <dbReference type="Google" id="ProtNLM"/>
    </source>
</evidence>
<dbReference type="SUPFAM" id="SSF52172">
    <property type="entry name" value="CheY-like"/>
    <property type="match status" value="1"/>
</dbReference>
<dbReference type="Proteomes" id="UP000032430">
    <property type="component" value="Plasmid II"/>
</dbReference>
<evidence type="ECO:0000313" key="2">
    <source>
        <dbReference type="Proteomes" id="UP000032430"/>
    </source>
</evidence>
<organism evidence="1 2">
    <name type="scientific">Legionella fallonii LLAP-10</name>
    <dbReference type="NCBI Taxonomy" id="1212491"/>
    <lineage>
        <taxon>Bacteria</taxon>
        <taxon>Pseudomonadati</taxon>
        <taxon>Pseudomonadota</taxon>
        <taxon>Gammaproteobacteria</taxon>
        <taxon>Legionellales</taxon>
        <taxon>Legionellaceae</taxon>
        <taxon>Legionella</taxon>
    </lineage>
</organism>
<keyword evidence="2" id="KW-1185">Reference proteome</keyword>